<sequence length="76" mass="8409">MVLHDLNQAIMFSDYLVAIREGEKHSSGLPESVITAQNLREVFNVEAEVIRHPVIGVPVCLPYGVGGQSVHKNNRK</sequence>
<name>A0A645HY05_9ZZZZ</name>
<keyword evidence="4" id="KW-0406">Ion transport</keyword>
<evidence type="ECO:0000256" key="3">
    <source>
        <dbReference type="ARBA" id="ARBA00022475"/>
    </source>
</evidence>
<dbReference type="GO" id="GO:0006811">
    <property type="term" value="P:monoatomic ion transport"/>
    <property type="evidence" value="ECO:0007669"/>
    <property type="project" value="UniProtKB-KW"/>
</dbReference>
<keyword evidence="5" id="KW-0472">Membrane</keyword>
<evidence type="ECO:0000256" key="1">
    <source>
        <dbReference type="ARBA" id="ARBA00004202"/>
    </source>
</evidence>
<dbReference type="InterPro" id="IPR051535">
    <property type="entry name" value="Siderophore_ABC-ATPase"/>
</dbReference>
<gene>
    <name evidence="6" type="primary">yusV_24</name>
    <name evidence="6" type="ORF">SDC9_190628</name>
</gene>
<evidence type="ECO:0000256" key="4">
    <source>
        <dbReference type="ARBA" id="ARBA00023065"/>
    </source>
</evidence>
<dbReference type="GO" id="GO:0005524">
    <property type="term" value="F:ATP binding"/>
    <property type="evidence" value="ECO:0007669"/>
    <property type="project" value="UniProtKB-KW"/>
</dbReference>
<dbReference type="EMBL" id="VSSQ01101233">
    <property type="protein sequence ID" value="MPN43069.1"/>
    <property type="molecule type" value="Genomic_DNA"/>
</dbReference>
<dbReference type="GO" id="GO:0005886">
    <property type="term" value="C:plasma membrane"/>
    <property type="evidence" value="ECO:0007669"/>
    <property type="project" value="UniProtKB-SubCell"/>
</dbReference>
<comment type="caution">
    <text evidence="6">The sequence shown here is derived from an EMBL/GenBank/DDBJ whole genome shotgun (WGS) entry which is preliminary data.</text>
</comment>
<dbReference type="PANTHER" id="PTHR42771">
    <property type="entry name" value="IRON(3+)-HYDROXAMATE IMPORT ATP-BINDING PROTEIN FHUC"/>
    <property type="match status" value="1"/>
</dbReference>
<protein>
    <submittedName>
        <fullName evidence="6">Putative siderophore transport system ATP-binding protein YusV</fullName>
    </submittedName>
</protein>
<keyword evidence="6" id="KW-0067">ATP-binding</keyword>
<evidence type="ECO:0000256" key="5">
    <source>
        <dbReference type="ARBA" id="ARBA00023136"/>
    </source>
</evidence>
<accession>A0A645HY05</accession>
<dbReference type="AlphaFoldDB" id="A0A645HY05"/>
<proteinExistence type="predicted"/>
<evidence type="ECO:0000256" key="2">
    <source>
        <dbReference type="ARBA" id="ARBA00022448"/>
    </source>
</evidence>
<keyword evidence="2" id="KW-0813">Transport</keyword>
<organism evidence="6">
    <name type="scientific">bioreactor metagenome</name>
    <dbReference type="NCBI Taxonomy" id="1076179"/>
    <lineage>
        <taxon>unclassified sequences</taxon>
        <taxon>metagenomes</taxon>
        <taxon>ecological metagenomes</taxon>
    </lineage>
</organism>
<comment type="subcellular location">
    <subcellularLocation>
        <location evidence="1">Cell membrane</location>
        <topology evidence="1">Peripheral membrane protein</topology>
    </subcellularLocation>
</comment>
<keyword evidence="6" id="KW-0547">Nucleotide-binding</keyword>
<reference evidence="6" key="1">
    <citation type="submission" date="2019-08" db="EMBL/GenBank/DDBJ databases">
        <authorList>
            <person name="Kucharzyk K."/>
            <person name="Murdoch R.W."/>
            <person name="Higgins S."/>
            <person name="Loffler F."/>
        </authorList>
    </citation>
    <scope>NUCLEOTIDE SEQUENCE</scope>
</reference>
<keyword evidence="3" id="KW-1003">Cell membrane</keyword>
<dbReference type="PANTHER" id="PTHR42771:SF2">
    <property type="entry name" value="IRON(3+)-HYDROXAMATE IMPORT ATP-BINDING PROTEIN FHUC"/>
    <property type="match status" value="1"/>
</dbReference>
<evidence type="ECO:0000313" key="6">
    <source>
        <dbReference type="EMBL" id="MPN43069.1"/>
    </source>
</evidence>